<name>A0A843WZ17_COLES</name>
<sequence>MVKKAQMLEDATDFTDRIKGKFVKKEMASGSSVSTQSLVVSTLDPVSRSPSCLTGTVCRHSQWQCRH</sequence>
<evidence type="ECO:0000313" key="1">
    <source>
        <dbReference type="EMBL" id="MQM13436.1"/>
    </source>
</evidence>
<keyword evidence="2" id="KW-1185">Reference proteome</keyword>
<organism evidence="1 2">
    <name type="scientific">Colocasia esculenta</name>
    <name type="common">Wild taro</name>
    <name type="synonym">Arum esculentum</name>
    <dbReference type="NCBI Taxonomy" id="4460"/>
    <lineage>
        <taxon>Eukaryota</taxon>
        <taxon>Viridiplantae</taxon>
        <taxon>Streptophyta</taxon>
        <taxon>Embryophyta</taxon>
        <taxon>Tracheophyta</taxon>
        <taxon>Spermatophyta</taxon>
        <taxon>Magnoliopsida</taxon>
        <taxon>Liliopsida</taxon>
        <taxon>Araceae</taxon>
        <taxon>Aroideae</taxon>
        <taxon>Colocasieae</taxon>
        <taxon>Colocasia</taxon>
    </lineage>
</organism>
<evidence type="ECO:0000313" key="2">
    <source>
        <dbReference type="Proteomes" id="UP000652761"/>
    </source>
</evidence>
<dbReference type="EMBL" id="NMUH01005689">
    <property type="protein sequence ID" value="MQM13436.1"/>
    <property type="molecule type" value="Genomic_DNA"/>
</dbReference>
<gene>
    <name evidence="1" type="ORF">Taro_046365</name>
</gene>
<reference evidence="1" key="1">
    <citation type="submission" date="2017-07" db="EMBL/GenBank/DDBJ databases">
        <title>Taro Niue Genome Assembly and Annotation.</title>
        <authorList>
            <person name="Atibalentja N."/>
            <person name="Keating K."/>
            <person name="Fields C.J."/>
        </authorList>
    </citation>
    <scope>NUCLEOTIDE SEQUENCE</scope>
    <source>
        <strain evidence="1">Niue_2</strain>
        <tissue evidence="1">Leaf</tissue>
    </source>
</reference>
<dbReference type="AlphaFoldDB" id="A0A843WZ17"/>
<dbReference type="Proteomes" id="UP000652761">
    <property type="component" value="Unassembled WGS sequence"/>
</dbReference>
<proteinExistence type="predicted"/>
<protein>
    <submittedName>
        <fullName evidence="1">Uncharacterized protein</fullName>
    </submittedName>
</protein>
<comment type="caution">
    <text evidence="1">The sequence shown here is derived from an EMBL/GenBank/DDBJ whole genome shotgun (WGS) entry which is preliminary data.</text>
</comment>
<accession>A0A843WZ17</accession>